<dbReference type="InterPro" id="IPR051681">
    <property type="entry name" value="Ser/Thr_Kinases-Pseudokinases"/>
</dbReference>
<protein>
    <recommendedName>
        <fullName evidence="1">Protein kinase domain-containing protein</fullName>
    </recommendedName>
</protein>
<gene>
    <name evidence="2" type="ORF">DFH08DRAFT_819419</name>
</gene>
<dbReference type="GO" id="GO:0005524">
    <property type="term" value="F:ATP binding"/>
    <property type="evidence" value="ECO:0007669"/>
    <property type="project" value="InterPro"/>
</dbReference>
<sequence>MAKKARGDGAKNWGFKYRLWFMRHVWQRCSRWNSPLWPLWLTVIYGPDGNGDLWLWEEEDEEGIREFAIANGLLSVSQMTEENWNDAFQALEARSSRTIVIASPLAHLPFKTRLRFIAWLLVAGPFRKDYISQNGGIPSIAMLIDHWAYVTDNPVNRGTCHACGVSDVLSVWIETMLEVYSRDDMEALPWDRDCNCLHSQLTTTADTYLGHGVPETPLGRNSPVFHVLYELVVPAWPLFLWVVYRTGANDQVEYLTTFMDILHGPDQDLFTWDDTDDSKFLWVLVNIHQLTSYPQDWNKFMVEIPLKTWLQINNMTRIDNRLVWGFTDDDMPFRVAAMLLKYLPTPMTREKILTTLGIKLEDYRIAFDTMARTVDRDHQNWSALANFDLEEFWTSASLEDWLSACDEALCHGVWHTPIPLLERVHLMSQVNNILPCNLATYTYSLMRRRSPNHGFRGYEVLEELERIDPSFAGYLGSLQNYREDVQILVGEVKKSIEKNSSTNHTISKSVHEDMKRDVSIVMARTVVFLCDPESYKEFLKCRGTDAQQLLDLLQDLLDLDSFSVLKPFLFKALLRLSRSSGRHPQCLALSGLKTVGQQVTGGGFGDIWKGFVRGQNVCVKIMRIFEDSNVEAVLKYIQEFGREAVIWRQLCHPNLLPFFGIYYLDSRLCLVSPWMEYGNVIRFLTAEKPTNAERLSLILDVAIGLQYLHGREIVHGDLKGVRACIADFGLSAIAEAMTLRFTHSTVTARGGTARYQAPELFEGEDPARIHYGSDVYAFSCVCYEILSGMAPFHELRNDMAVMRKVANGHRPPRPMSCLATALDGLWELMQKCWEQDTHMRPTASKIVDCLAGPSIGIQMTPSTPDWNEEFTSKFRRSQQGEPLLPSVTQIERRLFGDGKFMLQVY</sequence>
<dbReference type="EMBL" id="JARIHO010000055">
    <property type="protein sequence ID" value="KAJ7318976.1"/>
    <property type="molecule type" value="Genomic_DNA"/>
</dbReference>
<dbReference type="PROSITE" id="PS50011">
    <property type="entry name" value="PROTEIN_KINASE_DOM"/>
    <property type="match status" value="1"/>
</dbReference>
<dbReference type="InterPro" id="IPR000719">
    <property type="entry name" value="Prot_kinase_dom"/>
</dbReference>
<evidence type="ECO:0000259" key="1">
    <source>
        <dbReference type="PROSITE" id="PS50011"/>
    </source>
</evidence>
<dbReference type="Pfam" id="PF07714">
    <property type="entry name" value="PK_Tyr_Ser-Thr"/>
    <property type="match status" value="1"/>
</dbReference>
<name>A0AAD6ZEI3_9AGAR</name>
<dbReference type="Proteomes" id="UP001218218">
    <property type="component" value="Unassembled WGS sequence"/>
</dbReference>
<dbReference type="PANTHER" id="PTHR44329">
    <property type="entry name" value="SERINE/THREONINE-PROTEIN KINASE TNNI3K-RELATED"/>
    <property type="match status" value="1"/>
</dbReference>
<dbReference type="Gene3D" id="1.10.510.10">
    <property type="entry name" value="Transferase(Phosphotransferase) domain 1"/>
    <property type="match status" value="1"/>
</dbReference>
<dbReference type="GO" id="GO:0004674">
    <property type="term" value="F:protein serine/threonine kinase activity"/>
    <property type="evidence" value="ECO:0007669"/>
    <property type="project" value="TreeGrafter"/>
</dbReference>
<keyword evidence="3" id="KW-1185">Reference proteome</keyword>
<comment type="caution">
    <text evidence="2">The sequence shown here is derived from an EMBL/GenBank/DDBJ whole genome shotgun (WGS) entry which is preliminary data.</text>
</comment>
<dbReference type="InterPro" id="IPR001245">
    <property type="entry name" value="Ser-Thr/Tyr_kinase_cat_dom"/>
</dbReference>
<evidence type="ECO:0000313" key="2">
    <source>
        <dbReference type="EMBL" id="KAJ7318976.1"/>
    </source>
</evidence>
<feature type="domain" description="Protein kinase" evidence="1">
    <location>
        <begin position="593"/>
        <end position="855"/>
    </location>
</feature>
<dbReference type="SUPFAM" id="SSF56112">
    <property type="entry name" value="Protein kinase-like (PK-like)"/>
    <property type="match status" value="1"/>
</dbReference>
<organism evidence="2 3">
    <name type="scientific">Mycena albidolilacea</name>
    <dbReference type="NCBI Taxonomy" id="1033008"/>
    <lineage>
        <taxon>Eukaryota</taxon>
        <taxon>Fungi</taxon>
        <taxon>Dikarya</taxon>
        <taxon>Basidiomycota</taxon>
        <taxon>Agaricomycotina</taxon>
        <taxon>Agaricomycetes</taxon>
        <taxon>Agaricomycetidae</taxon>
        <taxon>Agaricales</taxon>
        <taxon>Marasmiineae</taxon>
        <taxon>Mycenaceae</taxon>
        <taxon>Mycena</taxon>
    </lineage>
</organism>
<proteinExistence type="predicted"/>
<dbReference type="AlphaFoldDB" id="A0AAD6ZEI3"/>
<accession>A0AAD6ZEI3</accession>
<reference evidence="2" key="1">
    <citation type="submission" date="2023-03" db="EMBL/GenBank/DDBJ databases">
        <title>Massive genome expansion in bonnet fungi (Mycena s.s.) driven by repeated elements and novel gene families across ecological guilds.</title>
        <authorList>
            <consortium name="Lawrence Berkeley National Laboratory"/>
            <person name="Harder C.B."/>
            <person name="Miyauchi S."/>
            <person name="Viragh M."/>
            <person name="Kuo A."/>
            <person name="Thoen E."/>
            <person name="Andreopoulos B."/>
            <person name="Lu D."/>
            <person name="Skrede I."/>
            <person name="Drula E."/>
            <person name="Henrissat B."/>
            <person name="Morin E."/>
            <person name="Kohler A."/>
            <person name="Barry K."/>
            <person name="LaButti K."/>
            <person name="Morin E."/>
            <person name="Salamov A."/>
            <person name="Lipzen A."/>
            <person name="Mereny Z."/>
            <person name="Hegedus B."/>
            <person name="Baldrian P."/>
            <person name="Stursova M."/>
            <person name="Weitz H."/>
            <person name="Taylor A."/>
            <person name="Grigoriev I.V."/>
            <person name="Nagy L.G."/>
            <person name="Martin F."/>
            <person name="Kauserud H."/>
        </authorList>
    </citation>
    <scope>NUCLEOTIDE SEQUENCE</scope>
    <source>
        <strain evidence="2">CBHHK002</strain>
    </source>
</reference>
<evidence type="ECO:0000313" key="3">
    <source>
        <dbReference type="Proteomes" id="UP001218218"/>
    </source>
</evidence>
<dbReference type="InterPro" id="IPR011009">
    <property type="entry name" value="Kinase-like_dom_sf"/>
</dbReference>